<dbReference type="Proteomes" id="UP000792457">
    <property type="component" value="Unassembled WGS sequence"/>
</dbReference>
<keyword evidence="3" id="KW-1185">Reference proteome</keyword>
<feature type="region of interest" description="Disordered" evidence="1">
    <location>
        <begin position="50"/>
        <end position="76"/>
    </location>
</feature>
<dbReference type="OrthoDB" id="6702980at2759"/>
<reference evidence="2" key="2">
    <citation type="submission" date="2017-10" db="EMBL/GenBank/DDBJ databases">
        <title>Ladona fulva Genome sequencing and assembly.</title>
        <authorList>
            <person name="Murali S."/>
            <person name="Richards S."/>
            <person name="Bandaranaike D."/>
            <person name="Bellair M."/>
            <person name="Blankenburg K."/>
            <person name="Chao H."/>
            <person name="Dinh H."/>
            <person name="Doddapaneni H."/>
            <person name="Dugan-Rocha S."/>
            <person name="Elkadiri S."/>
            <person name="Gnanaolivu R."/>
            <person name="Hernandez B."/>
            <person name="Skinner E."/>
            <person name="Javaid M."/>
            <person name="Lee S."/>
            <person name="Li M."/>
            <person name="Ming W."/>
            <person name="Munidasa M."/>
            <person name="Muniz J."/>
            <person name="Nguyen L."/>
            <person name="Hughes D."/>
            <person name="Osuji N."/>
            <person name="Pu L.-L."/>
            <person name="Puazo M."/>
            <person name="Qu C."/>
            <person name="Quiroz J."/>
            <person name="Raj R."/>
            <person name="Weissenberger G."/>
            <person name="Xin Y."/>
            <person name="Zou X."/>
            <person name="Han Y."/>
            <person name="Worley K."/>
            <person name="Muzny D."/>
            <person name="Gibbs R."/>
        </authorList>
    </citation>
    <scope>NUCLEOTIDE SEQUENCE</scope>
    <source>
        <strain evidence="2">Sampled in the wild</strain>
    </source>
</reference>
<sequence>MDSAVYGKPTHAQHVYLPYYEGQMLLTREDTMLSDQPYRYLTVDEMKSLGDDSLPIDVTRDERGDSNRDSMGEQFS</sequence>
<comment type="caution">
    <text evidence="2">The sequence shown here is derived from an EMBL/GenBank/DDBJ whole genome shotgun (WGS) entry which is preliminary data.</text>
</comment>
<evidence type="ECO:0000313" key="3">
    <source>
        <dbReference type="Proteomes" id="UP000792457"/>
    </source>
</evidence>
<gene>
    <name evidence="2" type="ORF">J437_LFUL009648</name>
</gene>
<accession>A0A8K0K7T0</accession>
<dbReference type="AlphaFoldDB" id="A0A8K0K7T0"/>
<name>A0A8K0K7T0_LADFU</name>
<evidence type="ECO:0000256" key="1">
    <source>
        <dbReference type="SAM" id="MobiDB-lite"/>
    </source>
</evidence>
<feature type="compositionally biased region" description="Basic and acidic residues" evidence="1">
    <location>
        <begin position="58"/>
        <end position="76"/>
    </location>
</feature>
<evidence type="ECO:0000313" key="2">
    <source>
        <dbReference type="EMBL" id="KAG8230064.1"/>
    </source>
</evidence>
<dbReference type="EMBL" id="KZ308462">
    <property type="protein sequence ID" value="KAG8230064.1"/>
    <property type="molecule type" value="Genomic_DNA"/>
</dbReference>
<organism evidence="2 3">
    <name type="scientific">Ladona fulva</name>
    <name type="common">Scarce chaser dragonfly</name>
    <name type="synonym">Libellula fulva</name>
    <dbReference type="NCBI Taxonomy" id="123851"/>
    <lineage>
        <taxon>Eukaryota</taxon>
        <taxon>Metazoa</taxon>
        <taxon>Ecdysozoa</taxon>
        <taxon>Arthropoda</taxon>
        <taxon>Hexapoda</taxon>
        <taxon>Insecta</taxon>
        <taxon>Pterygota</taxon>
        <taxon>Palaeoptera</taxon>
        <taxon>Odonata</taxon>
        <taxon>Epiprocta</taxon>
        <taxon>Anisoptera</taxon>
        <taxon>Libelluloidea</taxon>
        <taxon>Libellulidae</taxon>
        <taxon>Ladona</taxon>
    </lineage>
</organism>
<reference evidence="2" key="1">
    <citation type="submission" date="2013-04" db="EMBL/GenBank/DDBJ databases">
        <authorList>
            <person name="Qu J."/>
            <person name="Murali S.C."/>
            <person name="Bandaranaike D."/>
            <person name="Bellair M."/>
            <person name="Blankenburg K."/>
            <person name="Chao H."/>
            <person name="Dinh H."/>
            <person name="Doddapaneni H."/>
            <person name="Downs B."/>
            <person name="Dugan-Rocha S."/>
            <person name="Elkadiri S."/>
            <person name="Gnanaolivu R.D."/>
            <person name="Hernandez B."/>
            <person name="Javaid M."/>
            <person name="Jayaseelan J.C."/>
            <person name="Lee S."/>
            <person name="Li M."/>
            <person name="Ming W."/>
            <person name="Munidasa M."/>
            <person name="Muniz J."/>
            <person name="Nguyen L."/>
            <person name="Ongeri F."/>
            <person name="Osuji N."/>
            <person name="Pu L.-L."/>
            <person name="Puazo M."/>
            <person name="Qu C."/>
            <person name="Quiroz J."/>
            <person name="Raj R."/>
            <person name="Weissenberger G."/>
            <person name="Xin Y."/>
            <person name="Zou X."/>
            <person name="Han Y."/>
            <person name="Richards S."/>
            <person name="Worley K."/>
            <person name="Muzny D."/>
            <person name="Gibbs R."/>
        </authorList>
    </citation>
    <scope>NUCLEOTIDE SEQUENCE</scope>
    <source>
        <strain evidence="2">Sampled in the wild</strain>
    </source>
</reference>
<proteinExistence type="predicted"/>
<protein>
    <submittedName>
        <fullName evidence="2">Uncharacterized protein</fullName>
    </submittedName>
</protein>